<evidence type="ECO:0000256" key="4">
    <source>
        <dbReference type="ARBA" id="ARBA00022909"/>
    </source>
</evidence>
<dbReference type="OrthoDB" id="9808041at2"/>
<dbReference type="NCBIfam" id="TIGR00526">
    <property type="entry name" value="folB_dom"/>
    <property type="match status" value="1"/>
</dbReference>
<keyword evidence="5 6" id="KW-0456">Lyase</keyword>
<dbReference type="GO" id="GO:0046656">
    <property type="term" value="P:folic acid biosynthetic process"/>
    <property type="evidence" value="ECO:0007669"/>
    <property type="project" value="UniProtKB-UniRule"/>
</dbReference>
<comment type="function">
    <text evidence="6">Catalyzes the conversion of 7,8-dihydroneopterin to 6-hydroxymethyl-7,8-dihydropterin.</text>
</comment>
<dbReference type="InterPro" id="IPR006157">
    <property type="entry name" value="FolB_dom"/>
</dbReference>
<dbReference type="UniPathway" id="UPA00077">
    <property type="reaction ID" value="UER00154"/>
</dbReference>
<dbReference type="InterPro" id="IPR006156">
    <property type="entry name" value="Dihydroneopterin_aldolase"/>
</dbReference>
<evidence type="ECO:0000256" key="2">
    <source>
        <dbReference type="ARBA" id="ARBA00005013"/>
    </source>
</evidence>
<dbReference type="PANTHER" id="PTHR42844">
    <property type="entry name" value="DIHYDRONEOPTERIN ALDOLASE 1-RELATED"/>
    <property type="match status" value="1"/>
</dbReference>
<dbReference type="GO" id="GO:0004150">
    <property type="term" value="F:dihydroneopterin aldolase activity"/>
    <property type="evidence" value="ECO:0007669"/>
    <property type="project" value="UniProtKB-UniRule"/>
</dbReference>
<dbReference type="GO" id="GO:0005737">
    <property type="term" value="C:cytoplasm"/>
    <property type="evidence" value="ECO:0007669"/>
    <property type="project" value="TreeGrafter"/>
</dbReference>
<protein>
    <recommendedName>
        <fullName evidence="6">7,8-dihydroneopterin aldolase</fullName>
        <ecNumber evidence="6">4.1.2.25</ecNumber>
    </recommendedName>
</protein>
<evidence type="ECO:0000256" key="6">
    <source>
        <dbReference type="RuleBase" id="RU362079"/>
    </source>
</evidence>
<feature type="domain" description="Dihydroneopterin aldolase/epimerase" evidence="7">
    <location>
        <begin position="4"/>
        <end position="117"/>
    </location>
</feature>
<accession>A0A2Z4FPP3</accession>
<evidence type="ECO:0000256" key="1">
    <source>
        <dbReference type="ARBA" id="ARBA00001353"/>
    </source>
</evidence>
<evidence type="ECO:0000259" key="7">
    <source>
        <dbReference type="SMART" id="SM00905"/>
    </source>
</evidence>
<name>A0A2Z4FPP3_9DELT</name>
<dbReference type="NCBIfam" id="TIGR00525">
    <property type="entry name" value="folB"/>
    <property type="match status" value="1"/>
</dbReference>
<keyword evidence="9" id="KW-1185">Reference proteome</keyword>
<dbReference type="SMART" id="SM00905">
    <property type="entry name" value="FolB"/>
    <property type="match status" value="1"/>
</dbReference>
<dbReference type="SUPFAM" id="SSF55620">
    <property type="entry name" value="Tetrahydrobiopterin biosynthesis enzymes-like"/>
    <property type="match status" value="1"/>
</dbReference>
<comment type="similarity">
    <text evidence="3 6">Belongs to the DHNA family.</text>
</comment>
<comment type="pathway">
    <text evidence="2 6">Cofactor biosynthesis; tetrahydrofolate biosynthesis; 2-amino-4-hydroxy-6-hydroxymethyl-7,8-dihydropteridine diphosphate from 7,8-dihydroneopterin triphosphate: step 3/4.</text>
</comment>
<keyword evidence="4 6" id="KW-0289">Folate biosynthesis</keyword>
<reference evidence="8 9" key="1">
    <citation type="submission" date="2018-06" db="EMBL/GenBank/DDBJ databases">
        <title>Lujinxingia sediminis gen. nov. sp. nov., a new facultative anaerobic member of the class Deltaproteobacteria, and proposal of Lujinxingaceae fam. nov.</title>
        <authorList>
            <person name="Guo L.-Y."/>
            <person name="Li C.-M."/>
            <person name="Wang S."/>
            <person name="Du Z.-J."/>
        </authorList>
    </citation>
    <scope>NUCLEOTIDE SEQUENCE [LARGE SCALE GENOMIC DNA]</scope>
    <source>
        <strain evidence="8 9">FA350</strain>
    </source>
</reference>
<dbReference type="EMBL" id="CP030032">
    <property type="protein sequence ID" value="AWV90862.1"/>
    <property type="molecule type" value="Genomic_DNA"/>
</dbReference>
<organism evidence="8 9">
    <name type="scientific">Bradymonas sediminis</name>
    <dbReference type="NCBI Taxonomy" id="1548548"/>
    <lineage>
        <taxon>Bacteria</taxon>
        <taxon>Deltaproteobacteria</taxon>
        <taxon>Bradymonadales</taxon>
        <taxon>Bradymonadaceae</taxon>
        <taxon>Bradymonas</taxon>
    </lineage>
</organism>
<dbReference type="KEGG" id="bsed:DN745_16655"/>
<dbReference type="GO" id="GO:0046654">
    <property type="term" value="P:tetrahydrofolate biosynthetic process"/>
    <property type="evidence" value="ECO:0007669"/>
    <property type="project" value="UniProtKB-UniRule"/>
</dbReference>
<proteinExistence type="inferred from homology"/>
<dbReference type="Pfam" id="PF02152">
    <property type="entry name" value="FolB"/>
    <property type="match status" value="1"/>
</dbReference>
<dbReference type="AlphaFoldDB" id="A0A2Z4FPP3"/>
<dbReference type="PANTHER" id="PTHR42844:SF1">
    <property type="entry name" value="DIHYDRONEOPTERIN ALDOLASE 1-RELATED"/>
    <property type="match status" value="1"/>
</dbReference>
<dbReference type="EC" id="4.1.2.25" evidence="6"/>
<sequence length="122" mass="14039">MMFIFVEKLEFIGSHGFYEVERREGRRFQVDLKVHLGELLAVRDDKLEHTLDYRSLAEIIVAVGTGESYKLVERMGDEILTRVFDQHSAVLSADLTIRKFATEVPGDPECVGIQMQRKRPTI</sequence>
<evidence type="ECO:0000313" key="9">
    <source>
        <dbReference type="Proteomes" id="UP000249799"/>
    </source>
</evidence>
<dbReference type="RefSeq" id="WP_111336582.1">
    <property type="nucleotide sequence ID" value="NZ_CP030032.1"/>
</dbReference>
<gene>
    <name evidence="8" type="primary">folB</name>
    <name evidence="8" type="ORF">DN745_16655</name>
</gene>
<dbReference type="Proteomes" id="UP000249799">
    <property type="component" value="Chromosome"/>
</dbReference>
<dbReference type="InterPro" id="IPR043133">
    <property type="entry name" value="GTP-CH-I_C/QueF"/>
</dbReference>
<evidence type="ECO:0000256" key="5">
    <source>
        <dbReference type="ARBA" id="ARBA00023239"/>
    </source>
</evidence>
<comment type="catalytic activity">
    <reaction evidence="1 6">
        <text>7,8-dihydroneopterin = 6-hydroxymethyl-7,8-dihydropterin + glycolaldehyde</text>
        <dbReference type="Rhea" id="RHEA:10540"/>
        <dbReference type="ChEBI" id="CHEBI:17001"/>
        <dbReference type="ChEBI" id="CHEBI:17071"/>
        <dbReference type="ChEBI" id="CHEBI:44841"/>
        <dbReference type="EC" id="4.1.2.25"/>
    </reaction>
</comment>
<dbReference type="Gene3D" id="3.30.1130.10">
    <property type="match status" value="1"/>
</dbReference>
<evidence type="ECO:0000313" key="8">
    <source>
        <dbReference type="EMBL" id="AWV90862.1"/>
    </source>
</evidence>
<evidence type="ECO:0000256" key="3">
    <source>
        <dbReference type="ARBA" id="ARBA00005708"/>
    </source>
</evidence>